<keyword evidence="3" id="KW-1185">Reference proteome</keyword>
<dbReference type="RefSeq" id="WP_271178881.1">
    <property type="nucleotide sequence ID" value="NZ_BAAAJO010000003.1"/>
</dbReference>
<reference evidence="2" key="1">
    <citation type="journal article" date="2014" name="Int. J. Syst. Evol. Microbiol.">
        <title>Complete genome sequence of Corynebacterium casei LMG S-19264T (=DSM 44701T), isolated from a smear-ripened cheese.</title>
        <authorList>
            <consortium name="US DOE Joint Genome Institute (JGI-PGF)"/>
            <person name="Walter F."/>
            <person name="Albersmeier A."/>
            <person name="Kalinowski J."/>
            <person name="Ruckert C."/>
        </authorList>
    </citation>
    <scope>NUCLEOTIDE SEQUENCE</scope>
    <source>
        <strain evidence="2">VKM Ac-1401</strain>
    </source>
</reference>
<comment type="caution">
    <text evidence="2">The sequence shown here is derived from an EMBL/GenBank/DDBJ whole genome shotgun (WGS) entry which is preliminary data.</text>
</comment>
<name>A0A9W6HDY2_9MICO</name>
<keyword evidence="1" id="KW-0812">Transmembrane</keyword>
<keyword evidence="1" id="KW-1133">Transmembrane helix</keyword>
<evidence type="ECO:0000313" key="3">
    <source>
        <dbReference type="Proteomes" id="UP001142372"/>
    </source>
</evidence>
<dbReference type="Proteomes" id="UP001142372">
    <property type="component" value="Unassembled WGS sequence"/>
</dbReference>
<dbReference type="InterPro" id="IPR021443">
    <property type="entry name" value="DUF3093"/>
</dbReference>
<feature type="transmembrane region" description="Helical" evidence="1">
    <location>
        <begin position="38"/>
        <end position="56"/>
    </location>
</feature>
<dbReference type="EMBL" id="BSEN01000015">
    <property type="protein sequence ID" value="GLJ78294.1"/>
    <property type="molecule type" value="Genomic_DNA"/>
</dbReference>
<dbReference type="AlphaFoldDB" id="A0A9W6HDY2"/>
<gene>
    <name evidence="2" type="ORF">GCM10017584_38680</name>
</gene>
<reference evidence="2" key="2">
    <citation type="submission" date="2023-01" db="EMBL/GenBank/DDBJ databases">
        <authorList>
            <person name="Sun Q."/>
            <person name="Evtushenko L."/>
        </authorList>
    </citation>
    <scope>NUCLEOTIDE SEQUENCE</scope>
    <source>
        <strain evidence="2">VKM Ac-1401</strain>
    </source>
</reference>
<protein>
    <submittedName>
        <fullName evidence="2">Membrane protein</fullName>
    </submittedName>
</protein>
<dbReference type="Pfam" id="PF11292">
    <property type="entry name" value="DUF3093"/>
    <property type="match status" value="1"/>
</dbReference>
<organism evidence="2 3">
    <name type="scientific">Leifsonia poae</name>
    <dbReference type="NCBI Taxonomy" id="110933"/>
    <lineage>
        <taxon>Bacteria</taxon>
        <taxon>Bacillati</taxon>
        <taxon>Actinomycetota</taxon>
        <taxon>Actinomycetes</taxon>
        <taxon>Micrococcales</taxon>
        <taxon>Microbacteriaceae</taxon>
        <taxon>Leifsonia</taxon>
    </lineage>
</organism>
<accession>A0A9W6HDY2</accession>
<keyword evidence="1" id="KW-0472">Membrane</keyword>
<feature type="transmembrane region" description="Helical" evidence="1">
    <location>
        <begin position="12"/>
        <end position="32"/>
    </location>
</feature>
<evidence type="ECO:0000256" key="1">
    <source>
        <dbReference type="SAM" id="Phobius"/>
    </source>
</evidence>
<proteinExistence type="predicted"/>
<evidence type="ECO:0000313" key="2">
    <source>
        <dbReference type="EMBL" id="GLJ78294.1"/>
    </source>
</evidence>
<sequence length="149" mass="16246">MDLYRERLYAAPWLFISSALVIPITILILAPIDLAVGIVVSIIFYAAIVAAFILSAPTIRVTATELFAGRARIPLSLIGQPAGYTGEEASLQRGQRLDARAWLLMRGFISGVVTVPVLDPDDPAPYWLLSTRNPDQLVRVLDEARLASS</sequence>